<proteinExistence type="predicted"/>
<evidence type="ECO:0000313" key="1">
    <source>
        <dbReference type="EMBL" id="CAB4144605.1"/>
    </source>
</evidence>
<gene>
    <name evidence="1" type="ORF">UFOVP468_41</name>
</gene>
<reference evidence="1" key="1">
    <citation type="submission" date="2020-04" db="EMBL/GenBank/DDBJ databases">
        <authorList>
            <person name="Chiriac C."/>
            <person name="Salcher M."/>
            <person name="Ghai R."/>
            <person name="Kavagutti S V."/>
        </authorList>
    </citation>
    <scope>NUCLEOTIDE SEQUENCE</scope>
</reference>
<organism evidence="1">
    <name type="scientific">uncultured Caudovirales phage</name>
    <dbReference type="NCBI Taxonomy" id="2100421"/>
    <lineage>
        <taxon>Viruses</taxon>
        <taxon>Duplodnaviria</taxon>
        <taxon>Heunggongvirae</taxon>
        <taxon>Uroviricota</taxon>
        <taxon>Caudoviricetes</taxon>
        <taxon>Peduoviridae</taxon>
        <taxon>Maltschvirus</taxon>
        <taxon>Maltschvirus maltsch</taxon>
    </lineage>
</organism>
<dbReference type="EMBL" id="LR796432">
    <property type="protein sequence ID" value="CAB4144605.1"/>
    <property type="molecule type" value="Genomic_DNA"/>
</dbReference>
<name>A0A6J5MBY3_9CAUD</name>
<accession>A0A6J5MBY3</accession>
<protein>
    <submittedName>
        <fullName evidence="1">Uncharacterized protein</fullName>
    </submittedName>
</protein>
<sequence length="70" mass="7671">MTRLEFDRQFAASENNTEGFSLAQLAALNDVVFDVTAHLDLDDRNAKSAIGDAFAWACCDYKIVNLASEA</sequence>